<comment type="caution">
    <text evidence="8">The sequence shown here is derived from an EMBL/GenBank/DDBJ whole genome shotgun (WGS) entry which is preliminary data.</text>
</comment>
<feature type="binding site" evidence="7">
    <location>
        <position position="111"/>
    </location>
    <ligand>
        <name>Zn(2+)</name>
        <dbReference type="ChEBI" id="CHEBI:29105"/>
        <note>catalytic</note>
    </ligand>
</feature>
<feature type="binding site" evidence="7">
    <location>
        <position position="107"/>
    </location>
    <ligand>
        <name>Zn(2+)</name>
        <dbReference type="ChEBI" id="CHEBI:29105"/>
        <note>catalytic</note>
    </ligand>
</feature>
<dbReference type="GO" id="GO:0005737">
    <property type="term" value="C:cytoplasm"/>
    <property type="evidence" value="ECO:0007669"/>
    <property type="project" value="UniProtKB-SubCell"/>
</dbReference>
<comment type="function">
    <text evidence="7">Single strand-specific metallo-endoribonuclease involved in late-stage 70S ribosome quality control and in maturation of the 3' terminus of the 16S rRNA.</text>
</comment>
<evidence type="ECO:0000256" key="6">
    <source>
        <dbReference type="ARBA" id="ARBA00022833"/>
    </source>
</evidence>
<dbReference type="InterPro" id="IPR020549">
    <property type="entry name" value="YbeY_CS"/>
</dbReference>
<dbReference type="GO" id="GO:0004521">
    <property type="term" value="F:RNA endonuclease activity"/>
    <property type="evidence" value="ECO:0007669"/>
    <property type="project" value="UniProtKB-UniRule"/>
</dbReference>
<dbReference type="SUPFAM" id="SSF55486">
    <property type="entry name" value="Metalloproteases ('zincins'), catalytic domain"/>
    <property type="match status" value="1"/>
</dbReference>
<keyword evidence="6 7" id="KW-0862">Zinc</keyword>
<dbReference type="PROSITE" id="PS01306">
    <property type="entry name" value="UPF0054"/>
    <property type="match status" value="1"/>
</dbReference>
<keyword evidence="7" id="KW-0963">Cytoplasm</keyword>
<dbReference type="PANTHER" id="PTHR46986">
    <property type="entry name" value="ENDORIBONUCLEASE YBEY, CHLOROPLASTIC"/>
    <property type="match status" value="1"/>
</dbReference>
<dbReference type="EC" id="3.1.-.-" evidence="7"/>
<dbReference type="InterPro" id="IPR023091">
    <property type="entry name" value="MetalPrtase_cat_dom_sf_prd"/>
</dbReference>
<sequence length="141" mass="16627">MKLDIYNWELLKEVSPKFSISSKNLEKALKEQFSEYNLFQVGIVCVNSEYIHRLNLEYRKKDYVTDVLSFNLDTEPLVAEVYICPEYIFSNTKPSLFEEEIVRNIVHGLLHIVGYDHGEDMEKTEMLVKQEDIVKKIFNTL</sequence>
<evidence type="ECO:0000256" key="4">
    <source>
        <dbReference type="ARBA" id="ARBA00022759"/>
    </source>
</evidence>
<comment type="subcellular location">
    <subcellularLocation>
        <location evidence="7">Cytoplasm</location>
    </subcellularLocation>
</comment>
<feature type="binding site" evidence="7">
    <location>
        <position position="117"/>
    </location>
    <ligand>
        <name>Zn(2+)</name>
        <dbReference type="ChEBI" id="CHEBI:29105"/>
        <note>catalytic</note>
    </ligand>
</feature>
<dbReference type="InterPro" id="IPR002036">
    <property type="entry name" value="YbeY"/>
</dbReference>
<reference evidence="8 9" key="1">
    <citation type="journal article" date="2020" name="Biotechnol. Biofuels">
        <title>New insights from the biogas microbiome by comprehensive genome-resolved metagenomics of nearly 1600 species originating from multiple anaerobic digesters.</title>
        <authorList>
            <person name="Campanaro S."/>
            <person name="Treu L."/>
            <person name="Rodriguez-R L.M."/>
            <person name="Kovalovszki A."/>
            <person name="Ziels R.M."/>
            <person name="Maus I."/>
            <person name="Zhu X."/>
            <person name="Kougias P.G."/>
            <person name="Basile A."/>
            <person name="Luo G."/>
            <person name="Schluter A."/>
            <person name="Konstantinidis K.T."/>
            <person name="Angelidaki I."/>
        </authorList>
    </citation>
    <scope>NUCLEOTIDE SEQUENCE [LARGE SCALE GENOMIC DNA]</scope>
    <source>
        <strain evidence="8">AS05jafATM_89</strain>
    </source>
</reference>
<dbReference type="GO" id="GO:0006364">
    <property type="term" value="P:rRNA processing"/>
    <property type="evidence" value="ECO:0007669"/>
    <property type="project" value="UniProtKB-UniRule"/>
</dbReference>
<gene>
    <name evidence="7 8" type="primary">ybeY</name>
    <name evidence="8" type="ORF">GX533_00550</name>
</gene>
<dbReference type="GO" id="GO:0004222">
    <property type="term" value="F:metalloendopeptidase activity"/>
    <property type="evidence" value="ECO:0007669"/>
    <property type="project" value="InterPro"/>
</dbReference>
<evidence type="ECO:0000313" key="9">
    <source>
        <dbReference type="Proteomes" id="UP000576550"/>
    </source>
</evidence>
<keyword evidence="4 7" id="KW-0255">Endonuclease</keyword>
<evidence type="ECO:0000256" key="5">
    <source>
        <dbReference type="ARBA" id="ARBA00022801"/>
    </source>
</evidence>
<dbReference type="EMBL" id="DUTP01000001">
    <property type="protein sequence ID" value="HHX99165.1"/>
    <property type="molecule type" value="Genomic_DNA"/>
</dbReference>
<dbReference type="Proteomes" id="UP000576550">
    <property type="component" value="Unassembled WGS sequence"/>
</dbReference>
<evidence type="ECO:0000256" key="7">
    <source>
        <dbReference type="HAMAP-Rule" id="MF_00009"/>
    </source>
</evidence>
<comment type="cofactor">
    <cofactor evidence="7">
        <name>Zn(2+)</name>
        <dbReference type="ChEBI" id="CHEBI:29105"/>
    </cofactor>
    <text evidence="7">Binds 1 zinc ion.</text>
</comment>
<dbReference type="HAMAP" id="MF_00009">
    <property type="entry name" value="Endoribonucl_YbeY"/>
    <property type="match status" value="1"/>
</dbReference>
<evidence type="ECO:0000256" key="1">
    <source>
        <dbReference type="ARBA" id="ARBA00010875"/>
    </source>
</evidence>
<comment type="similarity">
    <text evidence="1 7">Belongs to the endoribonuclease YbeY family.</text>
</comment>
<protein>
    <recommendedName>
        <fullName evidence="7">Endoribonuclease YbeY</fullName>
        <ecNumber evidence="7">3.1.-.-</ecNumber>
    </recommendedName>
</protein>
<dbReference type="PANTHER" id="PTHR46986:SF1">
    <property type="entry name" value="ENDORIBONUCLEASE YBEY, CHLOROPLASTIC"/>
    <property type="match status" value="1"/>
</dbReference>
<accession>A0A832R8R5</accession>
<organism evidence="8 9">
    <name type="scientific">Candidatus Dojkabacteria bacterium</name>
    <dbReference type="NCBI Taxonomy" id="2099670"/>
    <lineage>
        <taxon>Bacteria</taxon>
        <taxon>Candidatus Dojkabacteria</taxon>
    </lineage>
</organism>
<keyword evidence="2 7" id="KW-0540">Nuclease</keyword>
<keyword evidence="7" id="KW-0698">rRNA processing</keyword>
<dbReference type="Gene3D" id="3.40.390.30">
    <property type="entry name" value="Metalloproteases ('zincins'), catalytic domain"/>
    <property type="match status" value="1"/>
</dbReference>
<keyword evidence="3 7" id="KW-0479">Metal-binding</keyword>
<keyword evidence="5 7" id="KW-0378">Hydrolase</keyword>
<dbReference type="AlphaFoldDB" id="A0A832R8R5"/>
<evidence type="ECO:0000313" key="8">
    <source>
        <dbReference type="EMBL" id="HHX99165.1"/>
    </source>
</evidence>
<proteinExistence type="inferred from homology"/>
<evidence type="ECO:0000256" key="2">
    <source>
        <dbReference type="ARBA" id="ARBA00022722"/>
    </source>
</evidence>
<dbReference type="Pfam" id="PF02130">
    <property type="entry name" value="YbeY"/>
    <property type="match status" value="1"/>
</dbReference>
<name>A0A832R8R5_9BACT</name>
<keyword evidence="7" id="KW-0690">Ribosome biogenesis</keyword>
<dbReference type="GO" id="GO:0008270">
    <property type="term" value="F:zinc ion binding"/>
    <property type="evidence" value="ECO:0007669"/>
    <property type="project" value="UniProtKB-UniRule"/>
</dbReference>
<evidence type="ECO:0000256" key="3">
    <source>
        <dbReference type="ARBA" id="ARBA00022723"/>
    </source>
</evidence>
<dbReference type="NCBIfam" id="TIGR00043">
    <property type="entry name" value="rRNA maturation RNase YbeY"/>
    <property type="match status" value="1"/>
</dbReference>